<evidence type="ECO:0000313" key="3">
    <source>
        <dbReference type="Proteomes" id="UP000294543"/>
    </source>
</evidence>
<reference evidence="2 3" key="1">
    <citation type="submission" date="2019-03" db="EMBL/GenBank/DDBJ databases">
        <title>Draft genome sequences of novel Actinobacteria.</title>
        <authorList>
            <person name="Sahin N."/>
            <person name="Ay H."/>
            <person name="Saygin H."/>
        </authorList>
    </citation>
    <scope>NUCLEOTIDE SEQUENCE [LARGE SCALE GENOMIC DNA]</scope>
    <source>
        <strain evidence="2 3">KC712</strain>
    </source>
</reference>
<proteinExistence type="predicted"/>
<evidence type="ECO:0000256" key="1">
    <source>
        <dbReference type="SAM" id="Phobius"/>
    </source>
</evidence>
<name>A0A4R4WX09_9ACTN</name>
<dbReference type="Proteomes" id="UP000294543">
    <property type="component" value="Unassembled WGS sequence"/>
</dbReference>
<gene>
    <name evidence="2" type="ORF">E1294_12425</name>
</gene>
<protein>
    <submittedName>
        <fullName evidence="2">Uncharacterized protein</fullName>
    </submittedName>
</protein>
<accession>A0A4R4WX09</accession>
<sequence length="62" mass="6798">MEVTVPLVVIVGLIVFIAWRYLGLRLWHAIVALVFGFLLAATALAPSVRTVIHGISKWITGQ</sequence>
<keyword evidence="1" id="KW-1133">Transmembrane helix</keyword>
<dbReference type="OrthoDB" id="3873606at2"/>
<keyword evidence="3" id="KW-1185">Reference proteome</keyword>
<keyword evidence="1" id="KW-0472">Membrane</keyword>
<evidence type="ECO:0000313" key="2">
    <source>
        <dbReference type="EMBL" id="TDD22255.1"/>
    </source>
</evidence>
<feature type="transmembrane region" description="Helical" evidence="1">
    <location>
        <begin position="6"/>
        <end position="22"/>
    </location>
</feature>
<comment type="caution">
    <text evidence="2">The sequence shown here is derived from an EMBL/GenBank/DDBJ whole genome shotgun (WGS) entry which is preliminary data.</text>
</comment>
<dbReference type="EMBL" id="SMKP01000027">
    <property type="protein sequence ID" value="TDD22255.1"/>
    <property type="molecule type" value="Genomic_DNA"/>
</dbReference>
<dbReference type="AlphaFoldDB" id="A0A4R4WX09"/>
<dbReference type="RefSeq" id="WP_132507985.1">
    <property type="nucleotide sequence ID" value="NZ_SMKP01000027.1"/>
</dbReference>
<organism evidence="2 3">
    <name type="scientific">Nonomuraea diastatica</name>
    <dbReference type="NCBI Taxonomy" id="1848329"/>
    <lineage>
        <taxon>Bacteria</taxon>
        <taxon>Bacillati</taxon>
        <taxon>Actinomycetota</taxon>
        <taxon>Actinomycetes</taxon>
        <taxon>Streptosporangiales</taxon>
        <taxon>Streptosporangiaceae</taxon>
        <taxon>Nonomuraea</taxon>
    </lineage>
</organism>
<keyword evidence="1" id="KW-0812">Transmembrane</keyword>
<feature type="transmembrane region" description="Helical" evidence="1">
    <location>
        <begin position="29"/>
        <end position="48"/>
    </location>
</feature>